<evidence type="ECO:0000256" key="6">
    <source>
        <dbReference type="ARBA" id="ARBA00012513"/>
    </source>
</evidence>
<dbReference type="FunFam" id="1.10.238.10:FF:000003">
    <property type="entry name" value="Calmodulin A"/>
    <property type="match status" value="1"/>
</dbReference>
<dbReference type="AlphaFoldDB" id="A0A1R2CT99"/>
<dbReference type="InterPro" id="IPR000719">
    <property type="entry name" value="Prot_kinase_dom"/>
</dbReference>
<dbReference type="PROSITE" id="PS00107">
    <property type="entry name" value="PROTEIN_KINASE_ATP"/>
    <property type="match status" value="1"/>
</dbReference>
<dbReference type="Pfam" id="PF00069">
    <property type="entry name" value="Pkinase"/>
    <property type="match status" value="1"/>
</dbReference>
<proteinExistence type="inferred from homology"/>
<dbReference type="GO" id="GO:0004674">
    <property type="term" value="F:protein serine/threonine kinase activity"/>
    <property type="evidence" value="ECO:0007669"/>
    <property type="project" value="UniProtKB-KW"/>
</dbReference>
<reference evidence="34 35" key="1">
    <citation type="submission" date="2016-11" db="EMBL/GenBank/DDBJ databases">
        <title>The macronuclear genome of Stentor coeruleus: a giant cell with tiny introns.</title>
        <authorList>
            <person name="Slabodnick M."/>
            <person name="Ruby J.G."/>
            <person name="Reiff S.B."/>
            <person name="Swart E.C."/>
            <person name="Gosai S."/>
            <person name="Prabakaran S."/>
            <person name="Witkowska E."/>
            <person name="Larue G.E."/>
            <person name="Fisher S."/>
            <person name="Freeman R.M."/>
            <person name="Gunawardena J."/>
            <person name="Chu W."/>
            <person name="Stover N.A."/>
            <person name="Gregory B.D."/>
            <person name="Nowacki M."/>
            <person name="Derisi J."/>
            <person name="Roy S.W."/>
            <person name="Marshall W.F."/>
            <person name="Sood P."/>
        </authorList>
    </citation>
    <scope>NUCLEOTIDE SEQUENCE [LARGE SCALE GENOMIC DNA]</scope>
    <source>
        <strain evidence="34">WM001</strain>
    </source>
</reference>
<gene>
    <name evidence="34" type="ORF">SteCoe_5099</name>
</gene>
<feature type="domain" description="EF-hand" evidence="33">
    <location>
        <begin position="325"/>
        <end position="360"/>
    </location>
</feature>
<accession>A0A1R2CT99</accession>
<keyword evidence="16" id="KW-0106">Calcium</keyword>
<dbReference type="FunFam" id="1.10.510.10:FF:000398">
    <property type="entry name" value="Calcium-dependent protein kinase 1"/>
    <property type="match status" value="1"/>
</dbReference>
<dbReference type="InterPro" id="IPR050205">
    <property type="entry name" value="CDPK_Ser/Thr_kinases"/>
</dbReference>
<dbReference type="InterPro" id="IPR008271">
    <property type="entry name" value="Ser/Thr_kinase_AS"/>
</dbReference>
<evidence type="ECO:0000256" key="5">
    <source>
        <dbReference type="ARBA" id="ARBA00011245"/>
    </source>
</evidence>
<dbReference type="EMBL" id="MPUH01000066">
    <property type="protein sequence ID" value="OMJ92222.1"/>
    <property type="molecule type" value="Genomic_DNA"/>
</dbReference>
<keyword evidence="14 30" id="KW-0547">Nucleotide-binding</keyword>
<evidence type="ECO:0000256" key="3">
    <source>
        <dbReference type="ARBA" id="ARBA00004342"/>
    </source>
</evidence>
<dbReference type="EC" id="2.7.11.1" evidence="6"/>
<dbReference type="Gene3D" id="1.10.510.10">
    <property type="entry name" value="Transferase(Phosphotransferase) domain 1"/>
    <property type="match status" value="1"/>
</dbReference>
<feature type="domain" description="EF-hand" evidence="33">
    <location>
        <begin position="438"/>
        <end position="467"/>
    </location>
</feature>
<comment type="catalytic activity">
    <reaction evidence="26">
        <text>L-seryl-[protein] + ATP = O-phospho-L-seryl-[protein] + ADP + H(+)</text>
        <dbReference type="Rhea" id="RHEA:17989"/>
        <dbReference type="Rhea" id="RHEA-COMP:9863"/>
        <dbReference type="Rhea" id="RHEA-COMP:11604"/>
        <dbReference type="ChEBI" id="CHEBI:15378"/>
        <dbReference type="ChEBI" id="CHEBI:29999"/>
        <dbReference type="ChEBI" id="CHEBI:30616"/>
        <dbReference type="ChEBI" id="CHEBI:83421"/>
        <dbReference type="ChEBI" id="CHEBI:456216"/>
        <dbReference type="EC" id="2.7.11.1"/>
    </reaction>
</comment>
<dbReference type="SUPFAM" id="SSF56112">
    <property type="entry name" value="Protein kinase-like (PK-like)"/>
    <property type="match status" value="1"/>
</dbReference>
<evidence type="ECO:0000256" key="26">
    <source>
        <dbReference type="ARBA" id="ARBA00048679"/>
    </source>
</evidence>
<keyword evidence="9 31" id="KW-0723">Serine/threonine-protein kinase</keyword>
<feature type="domain" description="Protein kinase" evidence="32">
    <location>
        <begin position="23"/>
        <end position="280"/>
    </location>
</feature>
<keyword evidence="21" id="KW-0564">Palmitate</keyword>
<evidence type="ECO:0000256" key="19">
    <source>
        <dbReference type="ARBA" id="ARBA00022870"/>
    </source>
</evidence>
<keyword evidence="19" id="KW-1043">Host membrane</keyword>
<dbReference type="SMART" id="SM00220">
    <property type="entry name" value="S_TKc"/>
    <property type="match status" value="1"/>
</dbReference>
<dbReference type="Gene3D" id="1.10.238.10">
    <property type="entry name" value="EF-hand"/>
    <property type="match status" value="2"/>
</dbReference>
<keyword evidence="11" id="KW-0519">Myristate</keyword>
<evidence type="ECO:0000256" key="12">
    <source>
        <dbReference type="ARBA" id="ARBA00022723"/>
    </source>
</evidence>
<evidence type="ECO:0000256" key="31">
    <source>
        <dbReference type="RuleBase" id="RU000304"/>
    </source>
</evidence>
<keyword evidence="17 30" id="KW-0067">ATP-binding</keyword>
<dbReference type="PROSITE" id="PS00018">
    <property type="entry name" value="EF_HAND_1"/>
    <property type="match status" value="4"/>
</dbReference>
<keyword evidence="19" id="KW-0472">Membrane</keyword>
<comment type="subunit">
    <text evidence="5">Monomer.</text>
</comment>
<dbReference type="PROSITE" id="PS50222">
    <property type="entry name" value="EF_HAND_2"/>
    <property type="match status" value="4"/>
</dbReference>
<evidence type="ECO:0000256" key="14">
    <source>
        <dbReference type="ARBA" id="ARBA00022741"/>
    </source>
</evidence>
<keyword evidence="8" id="KW-1032">Host cell membrane</keyword>
<evidence type="ECO:0000256" key="21">
    <source>
        <dbReference type="ARBA" id="ARBA00023139"/>
    </source>
</evidence>
<evidence type="ECO:0000256" key="17">
    <source>
        <dbReference type="ARBA" id="ARBA00022840"/>
    </source>
</evidence>
<dbReference type="PROSITE" id="PS00108">
    <property type="entry name" value="PROTEIN_KINASE_ST"/>
    <property type="match status" value="1"/>
</dbReference>
<evidence type="ECO:0000256" key="20">
    <source>
        <dbReference type="ARBA" id="ARBA00023069"/>
    </source>
</evidence>
<evidence type="ECO:0000256" key="7">
    <source>
        <dbReference type="ARBA" id="ARBA00022475"/>
    </source>
</evidence>
<evidence type="ECO:0000256" key="4">
    <source>
        <dbReference type="ARBA" id="ARBA00004425"/>
    </source>
</evidence>
<evidence type="ECO:0000256" key="24">
    <source>
        <dbReference type="ARBA" id="ARBA00024334"/>
    </source>
</evidence>
<evidence type="ECO:0000256" key="9">
    <source>
        <dbReference type="ARBA" id="ARBA00022527"/>
    </source>
</evidence>
<keyword evidence="23" id="KW-0449">Lipoprotein</keyword>
<dbReference type="CDD" id="cd05117">
    <property type="entry name" value="STKc_CAMK"/>
    <property type="match status" value="1"/>
</dbReference>
<dbReference type="InterPro" id="IPR018247">
    <property type="entry name" value="EF_Hand_1_Ca_BS"/>
</dbReference>
<keyword evidence="13" id="KW-0677">Repeat</keyword>
<evidence type="ECO:0000256" key="22">
    <source>
        <dbReference type="ARBA" id="ARBA00023273"/>
    </source>
</evidence>
<evidence type="ECO:0000256" key="30">
    <source>
        <dbReference type="PROSITE-ProRule" id="PRU10141"/>
    </source>
</evidence>
<dbReference type="GO" id="GO:0020005">
    <property type="term" value="C:symbiont-containing vacuole membrane"/>
    <property type="evidence" value="ECO:0007669"/>
    <property type="project" value="UniProtKB-SubCell"/>
</dbReference>
<evidence type="ECO:0000256" key="15">
    <source>
        <dbReference type="ARBA" id="ARBA00022777"/>
    </source>
</evidence>
<keyword evidence="22" id="KW-0966">Cell projection</keyword>
<keyword evidence="15" id="KW-0418">Kinase</keyword>
<keyword evidence="35" id="KW-1185">Reference proteome</keyword>
<evidence type="ECO:0000313" key="35">
    <source>
        <dbReference type="Proteomes" id="UP000187209"/>
    </source>
</evidence>
<dbReference type="Pfam" id="PF13499">
    <property type="entry name" value="EF-hand_7"/>
    <property type="match status" value="2"/>
</dbReference>
<dbReference type="Gene3D" id="3.30.200.20">
    <property type="entry name" value="Phosphorylase Kinase, domain 1"/>
    <property type="match status" value="1"/>
</dbReference>
<sequence length="467" mass="53615">MENFSISWQDVIPESTGQINEKYEIKEQLGEGAYGSVRKATHRLTREDRAVKILSKKNLKTPEELKILENEVSILRSVDHPNILKVYETYQDKFSYFIVTELCSGGELFDRIIQGRTISERDSAHYFKQILSCLVYLHDRHIVHRDLKPENFLFCTQEPLSNLKLIDFGTSIQCQTAEILTKKVGTSYYIAPEVIDCHYNEKCDIWSAGVILYLLISGFPPFNGKTDAEIMANIKAKKVSFIGKEWKNISNEAKDLLGKMINPDPLSRISAKEALEHPWLQNDIQTPLDPGETALILNNLRSFHWETKLQKATMSFIVSQLTTRAEREEMLELFKSLDKDNNGTLSRQEILEGLIVFTRVTGIDSEIDRIMSQVDCDGSGEIDYTEFITATLNRTRLLSRERLEIAFKLYDIDGSGTITKDELKAIFGKQRHYDDVFWEEMINEVDKNGDGVVDIHEFSEMMLSLNN</sequence>
<dbReference type="GO" id="GO:0031514">
    <property type="term" value="C:motile cilium"/>
    <property type="evidence" value="ECO:0007669"/>
    <property type="project" value="UniProtKB-SubCell"/>
</dbReference>
<comment type="catalytic activity">
    <reaction evidence="25">
        <text>L-threonyl-[protein] + ATP = O-phospho-L-threonyl-[protein] + ADP + H(+)</text>
        <dbReference type="Rhea" id="RHEA:46608"/>
        <dbReference type="Rhea" id="RHEA-COMP:11060"/>
        <dbReference type="Rhea" id="RHEA-COMP:11605"/>
        <dbReference type="ChEBI" id="CHEBI:15378"/>
        <dbReference type="ChEBI" id="CHEBI:30013"/>
        <dbReference type="ChEBI" id="CHEBI:30616"/>
        <dbReference type="ChEBI" id="CHEBI:61977"/>
        <dbReference type="ChEBI" id="CHEBI:456216"/>
        <dbReference type="EC" id="2.7.11.1"/>
    </reaction>
</comment>
<dbReference type="PANTHER" id="PTHR24349">
    <property type="entry name" value="SERINE/THREONINE-PROTEIN KINASE"/>
    <property type="match status" value="1"/>
</dbReference>
<evidence type="ECO:0000256" key="18">
    <source>
        <dbReference type="ARBA" id="ARBA00022846"/>
    </source>
</evidence>
<comment type="caution">
    <text evidence="34">The sequence shown here is derived from an EMBL/GenBank/DDBJ whole genome shotgun (WGS) entry which is preliminary data.</text>
</comment>
<name>A0A1R2CT99_9CILI</name>
<dbReference type="InterPro" id="IPR011009">
    <property type="entry name" value="Kinase-like_dom_sf"/>
</dbReference>
<dbReference type="FunFam" id="3.30.200.20:FF:000315">
    <property type="entry name" value="Calcium-dependent protein kinase 3"/>
    <property type="match status" value="1"/>
</dbReference>
<comment type="subcellular location">
    <subcellularLocation>
        <location evidence="3">Cell membrane</location>
        <topology evidence="3">Lipid-anchor</topology>
        <orientation evidence="3">Cytoplasmic side</orientation>
    </subcellularLocation>
    <subcellularLocation>
        <location evidence="2">Cell projection</location>
        <location evidence="2">Cilium</location>
        <location evidence="2">Flagellum</location>
    </subcellularLocation>
    <subcellularLocation>
        <location evidence="4">Host cell membrane</location>
        <topology evidence="4">Lipid-anchor</topology>
    </subcellularLocation>
    <subcellularLocation>
        <location evidence="28">Parasitophorous vacuole membrane</location>
        <topology evidence="28">Lipid-anchor</topology>
    </subcellularLocation>
</comment>
<dbReference type="GO" id="GO:0005886">
    <property type="term" value="C:plasma membrane"/>
    <property type="evidence" value="ECO:0007669"/>
    <property type="project" value="UniProtKB-SubCell"/>
</dbReference>
<evidence type="ECO:0000259" key="33">
    <source>
        <dbReference type="PROSITE" id="PS50222"/>
    </source>
</evidence>
<evidence type="ECO:0000256" key="1">
    <source>
        <dbReference type="ARBA" id="ARBA00001946"/>
    </source>
</evidence>
<organism evidence="34 35">
    <name type="scientific">Stentor coeruleus</name>
    <dbReference type="NCBI Taxonomy" id="5963"/>
    <lineage>
        <taxon>Eukaryota</taxon>
        <taxon>Sar</taxon>
        <taxon>Alveolata</taxon>
        <taxon>Ciliophora</taxon>
        <taxon>Postciliodesmatophora</taxon>
        <taxon>Heterotrichea</taxon>
        <taxon>Heterotrichida</taxon>
        <taxon>Stentoridae</taxon>
        <taxon>Stentor</taxon>
    </lineage>
</organism>
<comment type="function">
    <text evidence="27">Calcium-dependent protein kinase which acts as a sensor and effector of intracellular Ca(2+) levels probably in part downstream of cGMP-activated PKG kinase. During the liver stage, involved in sporozoite motility and thus in sporozoite invasion of host hepatocytes, probably together with CDPK4 and CDPK5. In the mosquito midgut and during the last stage of male gamete exflagellation, may play a role in the rupture of the host erythrocyte membrane. In the mosquito midgut, required for the differentiation of the zygote into the ookinete by promoting the translational activation of a subset of repressed mRNAs; these mRNAs are kept repressed in the zygote by the DOZI- or CITH-containing mRNP complexes. Dispensable during the asexual blood stage.</text>
</comment>
<dbReference type="CDD" id="cd00051">
    <property type="entry name" value="EFh"/>
    <property type="match status" value="2"/>
</dbReference>
<evidence type="ECO:0000256" key="2">
    <source>
        <dbReference type="ARBA" id="ARBA00004230"/>
    </source>
</evidence>
<comment type="similarity">
    <text evidence="24">Belongs to the protein kinase superfamily. Ser/Thr protein kinase family. CDPK subfamily.</text>
</comment>
<evidence type="ECO:0000256" key="10">
    <source>
        <dbReference type="ARBA" id="ARBA00022679"/>
    </source>
</evidence>
<keyword evidence="10" id="KW-0808">Transferase</keyword>
<evidence type="ECO:0000256" key="11">
    <source>
        <dbReference type="ARBA" id="ARBA00022707"/>
    </source>
</evidence>
<dbReference type="InterPro" id="IPR002048">
    <property type="entry name" value="EF_hand_dom"/>
</dbReference>
<dbReference type="PROSITE" id="PS50011">
    <property type="entry name" value="PROTEIN_KINASE_DOM"/>
    <property type="match status" value="1"/>
</dbReference>
<keyword evidence="18" id="KW-0282">Flagellum</keyword>
<dbReference type="GO" id="GO:0005524">
    <property type="term" value="F:ATP binding"/>
    <property type="evidence" value="ECO:0007669"/>
    <property type="project" value="UniProtKB-UniRule"/>
</dbReference>
<dbReference type="GO" id="GO:0005509">
    <property type="term" value="F:calcium ion binding"/>
    <property type="evidence" value="ECO:0007669"/>
    <property type="project" value="InterPro"/>
</dbReference>
<feature type="binding site" evidence="30">
    <location>
        <position position="52"/>
    </location>
    <ligand>
        <name>ATP</name>
        <dbReference type="ChEBI" id="CHEBI:30616"/>
    </ligand>
</feature>
<evidence type="ECO:0000313" key="34">
    <source>
        <dbReference type="EMBL" id="OMJ92222.1"/>
    </source>
</evidence>
<dbReference type="Proteomes" id="UP000187209">
    <property type="component" value="Unassembled WGS sequence"/>
</dbReference>
<dbReference type="SUPFAM" id="SSF47473">
    <property type="entry name" value="EF-hand"/>
    <property type="match status" value="1"/>
</dbReference>
<protein>
    <recommendedName>
        <fullName evidence="29">Calcium-dependent protein kinase 1</fullName>
        <ecNumber evidence="6">2.7.11.1</ecNumber>
    </recommendedName>
</protein>
<dbReference type="InterPro" id="IPR017441">
    <property type="entry name" value="Protein_kinase_ATP_BS"/>
</dbReference>
<feature type="domain" description="EF-hand" evidence="33">
    <location>
        <begin position="398"/>
        <end position="433"/>
    </location>
</feature>
<evidence type="ECO:0000256" key="28">
    <source>
        <dbReference type="ARBA" id="ARBA00060437"/>
    </source>
</evidence>
<evidence type="ECO:0000259" key="32">
    <source>
        <dbReference type="PROSITE" id="PS50011"/>
    </source>
</evidence>
<evidence type="ECO:0000256" key="16">
    <source>
        <dbReference type="ARBA" id="ARBA00022837"/>
    </source>
</evidence>
<dbReference type="SMART" id="SM00054">
    <property type="entry name" value="EFh"/>
    <property type="match status" value="4"/>
</dbReference>
<keyword evidence="20" id="KW-0969">Cilium</keyword>
<dbReference type="OrthoDB" id="40902at2759"/>
<dbReference type="InterPro" id="IPR011992">
    <property type="entry name" value="EF-hand-dom_pair"/>
</dbReference>
<evidence type="ECO:0000256" key="25">
    <source>
        <dbReference type="ARBA" id="ARBA00047899"/>
    </source>
</evidence>
<keyword evidence="7" id="KW-1003">Cell membrane</keyword>
<feature type="domain" description="EF-hand" evidence="33">
    <location>
        <begin position="362"/>
        <end position="397"/>
    </location>
</feature>
<evidence type="ECO:0000256" key="8">
    <source>
        <dbReference type="ARBA" id="ARBA00022511"/>
    </source>
</evidence>
<evidence type="ECO:0000256" key="27">
    <source>
        <dbReference type="ARBA" id="ARBA00056933"/>
    </source>
</evidence>
<evidence type="ECO:0000256" key="29">
    <source>
        <dbReference type="ARBA" id="ARBA00068067"/>
    </source>
</evidence>
<keyword evidence="12" id="KW-0479">Metal-binding</keyword>
<comment type="cofactor">
    <cofactor evidence="1">
        <name>Mg(2+)</name>
        <dbReference type="ChEBI" id="CHEBI:18420"/>
    </cofactor>
</comment>
<evidence type="ECO:0000256" key="23">
    <source>
        <dbReference type="ARBA" id="ARBA00023288"/>
    </source>
</evidence>
<evidence type="ECO:0000256" key="13">
    <source>
        <dbReference type="ARBA" id="ARBA00022737"/>
    </source>
</evidence>
<dbReference type="GO" id="GO:0020002">
    <property type="term" value="C:host cell plasma membrane"/>
    <property type="evidence" value="ECO:0007669"/>
    <property type="project" value="UniProtKB-SubCell"/>
</dbReference>